<sequence length="467" mass="51644">MTLQSYHDLIAAKRIAFEPSGFADVDEAALPARLSDHQRHGAAFALRAGCSALFYDTGLGKTGMEFAWGDEVVRRTNKPVLMFAPLAVGPQHIAEADSFGIEAVQSRTGAAPSRPVVAVTNYERLESVDPDDWGGVILDESSILKSFTGKTTRRLIEAFNRTPYRLAASATPAPNDHTELGQHSEFLGVMRAPEMLSRFFIADQTNAGRYRLKRPAVRPYWNWVASWARCVSKPSDLGFSDDGYELPPLNLNRHIVAADRSIDAGAEKTGQGLLFRIPDVSATSIHREKRLTCSARAEMVAEIVSAEPGEPWVIWVETDYDADAVMAELPDAVEVRGSMPVERKEERLAAFTTGAARILVTKPSIAGYGLNWQHCACMAFMGLSFSYESFYQAVRRCWRFRQARAVDVHVVCADTEDAAWQVVSRKAGDHDSMKREMTAAMARTARASAILQSYRPEQEARLPAWLA</sequence>
<dbReference type="InterPro" id="IPR001650">
    <property type="entry name" value="Helicase_C-like"/>
</dbReference>
<organism evidence="6 7">
    <name type="scientific">Amorphus orientalis</name>
    <dbReference type="NCBI Taxonomy" id="649198"/>
    <lineage>
        <taxon>Bacteria</taxon>
        <taxon>Pseudomonadati</taxon>
        <taxon>Pseudomonadota</taxon>
        <taxon>Alphaproteobacteria</taxon>
        <taxon>Hyphomicrobiales</taxon>
        <taxon>Amorphaceae</taxon>
        <taxon>Amorphus</taxon>
    </lineage>
</organism>
<dbReference type="AlphaFoldDB" id="A0AAE4AR54"/>
<proteinExistence type="predicted"/>
<dbReference type="GO" id="GO:0006281">
    <property type="term" value="P:DNA repair"/>
    <property type="evidence" value="ECO:0007669"/>
    <property type="project" value="TreeGrafter"/>
</dbReference>
<evidence type="ECO:0000256" key="4">
    <source>
        <dbReference type="ARBA" id="ARBA00022840"/>
    </source>
</evidence>
<keyword evidence="2" id="KW-0378">Hydrolase</keyword>
<reference evidence="6" key="1">
    <citation type="submission" date="2023-07" db="EMBL/GenBank/DDBJ databases">
        <title>Genomic Encyclopedia of Type Strains, Phase IV (KMG-IV): sequencing the most valuable type-strain genomes for metagenomic binning, comparative biology and taxonomic classification.</title>
        <authorList>
            <person name="Goeker M."/>
        </authorList>
    </citation>
    <scope>NUCLEOTIDE SEQUENCE</scope>
    <source>
        <strain evidence="6">DSM 21202</strain>
    </source>
</reference>
<evidence type="ECO:0000313" key="7">
    <source>
        <dbReference type="Proteomes" id="UP001229244"/>
    </source>
</evidence>
<keyword evidence="3" id="KW-0347">Helicase</keyword>
<dbReference type="PANTHER" id="PTHR45766:SF3">
    <property type="entry name" value="DNA ANNEALING HELICASE AND ENDONUCLEASE ZRANB3"/>
    <property type="match status" value="1"/>
</dbReference>
<dbReference type="GO" id="GO:0016787">
    <property type="term" value="F:hydrolase activity"/>
    <property type="evidence" value="ECO:0007669"/>
    <property type="project" value="UniProtKB-KW"/>
</dbReference>
<evidence type="ECO:0000256" key="2">
    <source>
        <dbReference type="ARBA" id="ARBA00022801"/>
    </source>
</evidence>
<dbReference type="SMART" id="SM00487">
    <property type="entry name" value="DEXDc"/>
    <property type="match status" value="1"/>
</dbReference>
<dbReference type="SUPFAM" id="SSF52540">
    <property type="entry name" value="P-loop containing nucleoside triphosphate hydrolases"/>
    <property type="match status" value="2"/>
</dbReference>
<keyword evidence="7" id="KW-1185">Reference proteome</keyword>
<dbReference type="RefSeq" id="WP_306884617.1">
    <property type="nucleotide sequence ID" value="NZ_JAUSUL010000001.1"/>
</dbReference>
<dbReference type="Pfam" id="PF00271">
    <property type="entry name" value="Helicase_C"/>
    <property type="match status" value="1"/>
</dbReference>
<keyword evidence="1" id="KW-0547">Nucleotide-binding</keyword>
<name>A0AAE4AR54_9HYPH</name>
<feature type="domain" description="Helicase ATP-binding" evidence="5">
    <location>
        <begin position="30"/>
        <end position="202"/>
    </location>
</feature>
<dbReference type="EMBL" id="JAUSUL010000001">
    <property type="protein sequence ID" value="MDQ0314831.1"/>
    <property type="molecule type" value="Genomic_DNA"/>
</dbReference>
<dbReference type="InterPro" id="IPR027417">
    <property type="entry name" value="P-loop_NTPase"/>
</dbReference>
<gene>
    <name evidence="6" type="ORF">J2S73_001268</name>
</gene>
<protein>
    <recommendedName>
        <fullName evidence="5">Helicase ATP-binding domain-containing protein</fullName>
    </recommendedName>
</protein>
<evidence type="ECO:0000256" key="3">
    <source>
        <dbReference type="ARBA" id="ARBA00022806"/>
    </source>
</evidence>
<dbReference type="PANTHER" id="PTHR45766">
    <property type="entry name" value="DNA ANNEALING HELICASE AND ENDONUCLEASE ZRANB3 FAMILY MEMBER"/>
    <property type="match status" value="1"/>
</dbReference>
<dbReference type="GO" id="GO:0004520">
    <property type="term" value="F:DNA endonuclease activity"/>
    <property type="evidence" value="ECO:0007669"/>
    <property type="project" value="TreeGrafter"/>
</dbReference>
<dbReference type="GO" id="GO:0031297">
    <property type="term" value="P:replication fork processing"/>
    <property type="evidence" value="ECO:0007669"/>
    <property type="project" value="TreeGrafter"/>
</dbReference>
<evidence type="ECO:0000256" key="1">
    <source>
        <dbReference type="ARBA" id="ARBA00022741"/>
    </source>
</evidence>
<dbReference type="Proteomes" id="UP001229244">
    <property type="component" value="Unassembled WGS sequence"/>
</dbReference>
<dbReference type="InterPro" id="IPR014001">
    <property type="entry name" value="Helicase_ATP-bd"/>
</dbReference>
<evidence type="ECO:0000313" key="6">
    <source>
        <dbReference type="EMBL" id="MDQ0314831.1"/>
    </source>
</evidence>
<dbReference type="Gene3D" id="3.40.50.300">
    <property type="entry name" value="P-loop containing nucleotide triphosphate hydrolases"/>
    <property type="match status" value="2"/>
</dbReference>
<comment type="caution">
    <text evidence="6">The sequence shown here is derived from an EMBL/GenBank/DDBJ whole genome shotgun (WGS) entry which is preliminary data.</text>
</comment>
<evidence type="ECO:0000259" key="5">
    <source>
        <dbReference type="SMART" id="SM00487"/>
    </source>
</evidence>
<dbReference type="GO" id="GO:0004386">
    <property type="term" value="F:helicase activity"/>
    <property type="evidence" value="ECO:0007669"/>
    <property type="project" value="UniProtKB-KW"/>
</dbReference>
<keyword evidence="4" id="KW-0067">ATP-binding</keyword>
<accession>A0AAE4AR54</accession>
<dbReference type="GO" id="GO:0005524">
    <property type="term" value="F:ATP binding"/>
    <property type="evidence" value="ECO:0007669"/>
    <property type="project" value="UniProtKB-KW"/>
</dbReference>